<protein>
    <recommendedName>
        <fullName evidence="1">Fe-containing alcohol dehydrogenase-like C-terminal domain-containing protein</fullName>
    </recommendedName>
</protein>
<dbReference type="Gene3D" id="1.20.1090.10">
    <property type="entry name" value="Dehydroquinate synthase-like - alpha domain"/>
    <property type="match status" value="1"/>
</dbReference>
<dbReference type="PANTHER" id="PTHR11496:SF102">
    <property type="entry name" value="ALCOHOL DEHYDROGENASE 4"/>
    <property type="match status" value="1"/>
</dbReference>
<accession>A0AAD5Y6V1</accession>
<dbReference type="InterPro" id="IPR056798">
    <property type="entry name" value="ADH_Fe_C"/>
</dbReference>
<dbReference type="Pfam" id="PF25137">
    <property type="entry name" value="ADH_Fe_C"/>
    <property type="match status" value="1"/>
</dbReference>
<reference evidence="2" key="1">
    <citation type="submission" date="2022-07" db="EMBL/GenBank/DDBJ databases">
        <title>Genome Sequence of Physisporinus lineatus.</title>
        <authorList>
            <person name="Buettner E."/>
        </authorList>
    </citation>
    <scope>NUCLEOTIDE SEQUENCE</scope>
    <source>
        <strain evidence="2">VT162</strain>
    </source>
</reference>
<sequence length="171" mass="18507">MLAIKAVQMIFKNLLPAVTDGRSVEVREQMLLASLYAGMAFSNSSVGAVHAFAYPLGVRFHVPHGLSNSLMLPHILRFNLEAAEVTYAALGRSIHPELAAVSGKVAAKAFVDSICDLVSKMPYAQRLRDVGITQTDLAGLASDVTKIERLLVHNPKEITPEDALALYTMAF</sequence>
<dbReference type="GO" id="GO:0004022">
    <property type="term" value="F:alcohol dehydrogenase (NAD+) activity"/>
    <property type="evidence" value="ECO:0007669"/>
    <property type="project" value="TreeGrafter"/>
</dbReference>
<feature type="domain" description="Fe-containing alcohol dehydrogenase-like C-terminal" evidence="1">
    <location>
        <begin position="1"/>
        <end position="170"/>
    </location>
</feature>
<dbReference type="InterPro" id="IPR039697">
    <property type="entry name" value="Alcohol_dehydrogenase_Fe"/>
</dbReference>
<keyword evidence="3" id="KW-1185">Reference proteome</keyword>
<dbReference type="AlphaFoldDB" id="A0AAD5Y6V1"/>
<name>A0AAD5Y6V1_9APHY</name>
<dbReference type="PANTHER" id="PTHR11496">
    <property type="entry name" value="ALCOHOL DEHYDROGENASE"/>
    <property type="match status" value="1"/>
</dbReference>
<dbReference type="EMBL" id="JANAWD010001949">
    <property type="protein sequence ID" value="KAJ3472534.1"/>
    <property type="molecule type" value="Genomic_DNA"/>
</dbReference>
<organism evidence="2 3">
    <name type="scientific">Meripilus lineatus</name>
    <dbReference type="NCBI Taxonomy" id="2056292"/>
    <lineage>
        <taxon>Eukaryota</taxon>
        <taxon>Fungi</taxon>
        <taxon>Dikarya</taxon>
        <taxon>Basidiomycota</taxon>
        <taxon>Agaricomycotina</taxon>
        <taxon>Agaricomycetes</taxon>
        <taxon>Polyporales</taxon>
        <taxon>Meripilaceae</taxon>
        <taxon>Meripilus</taxon>
    </lineage>
</organism>
<comment type="caution">
    <text evidence="2">The sequence shown here is derived from an EMBL/GenBank/DDBJ whole genome shotgun (WGS) entry which is preliminary data.</text>
</comment>
<evidence type="ECO:0000313" key="3">
    <source>
        <dbReference type="Proteomes" id="UP001212997"/>
    </source>
</evidence>
<dbReference type="SUPFAM" id="SSF56796">
    <property type="entry name" value="Dehydroquinate synthase-like"/>
    <property type="match status" value="1"/>
</dbReference>
<evidence type="ECO:0000313" key="2">
    <source>
        <dbReference type="EMBL" id="KAJ3472534.1"/>
    </source>
</evidence>
<gene>
    <name evidence="2" type="ORF">NLI96_g13323</name>
</gene>
<evidence type="ECO:0000259" key="1">
    <source>
        <dbReference type="Pfam" id="PF25137"/>
    </source>
</evidence>
<proteinExistence type="predicted"/>
<dbReference type="Proteomes" id="UP001212997">
    <property type="component" value="Unassembled WGS sequence"/>
</dbReference>